<feature type="transmembrane region" description="Helical" evidence="2">
    <location>
        <begin position="350"/>
        <end position="371"/>
    </location>
</feature>
<evidence type="ECO:0000313" key="3">
    <source>
        <dbReference type="EnsemblProtists" id="EOD34358"/>
    </source>
</evidence>
<evidence type="ECO:0000256" key="2">
    <source>
        <dbReference type="SAM" id="Phobius"/>
    </source>
</evidence>
<sequence length="436" mass="46677">MFSGDGFQKSQNKKTQKTSKSLSRAAGGPAPGARREHDRSAAASLRVGYSLSDIIDLDDLPKLPNEFINTFKPKNIIAKGYPIWTRKGDTNAFFTLFFDSLVTQLGMMSNAYVVGFTPEFVYKHFMGGLTVSLFVGNVYYALQASKPYGVNTPGAIAKTFGVLAPALALASAEGLDTEAAMKRAWSVACAANFVGETSSRPAHRHLLGAFLLVPYGAMLVPIGGVGMTWLGYKDHFGPAAELVGEASFSLPELSEGFKESPQPHAPTHATASTSLKGNQQPDSSIARDLKRLVVYVGAQQARIGGDVFSPMESMMVDGLGTMIGALCGSPWGTTVYIGHTTYKKFGATRGYSALCGIFFLVFGLSGLYGILDSLIPHDIYVGILACIGMLIAGQCVEVTPKRWYPAIMMGLAICWSDMIQLPLDVDAVDVFADDVD</sequence>
<dbReference type="HOGENOM" id="CLU_629204_0_0_1"/>
<keyword evidence="2" id="KW-0472">Membrane</keyword>
<feature type="transmembrane region" description="Helical" evidence="2">
    <location>
        <begin position="377"/>
        <end position="396"/>
    </location>
</feature>
<evidence type="ECO:0008006" key="5">
    <source>
        <dbReference type="Google" id="ProtNLM"/>
    </source>
</evidence>
<name>A0A0D3KF23_EMIH1</name>
<dbReference type="Proteomes" id="UP000013827">
    <property type="component" value="Unassembled WGS sequence"/>
</dbReference>
<reference evidence="3" key="2">
    <citation type="submission" date="2024-10" db="UniProtKB">
        <authorList>
            <consortium name="EnsemblProtists"/>
        </authorList>
    </citation>
    <scope>IDENTIFICATION</scope>
</reference>
<keyword evidence="4" id="KW-1185">Reference proteome</keyword>
<dbReference type="PaxDb" id="2903-EOD34358"/>
<organism evidence="3 4">
    <name type="scientific">Emiliania huxleyi (strain CCMP1516)</name>
    <dbReference type="NCBI Taxonomy" id="280463"/>
    <lineage>
        <taxon>Eukaryota</taxon>
        <taxon>Haptista</taxon>
        <taxon>Haptophyta</taxon>
        <taxon>Prymnesiophyceae</taxon>
        <taxon>Isochrysidales</taxon>
        <taxon>Noelaerhabdaceae</taxon>
        <taxon>Emiliania</taxon>
    </lineage>
</organism>
<dbReference type="PANTHER" id="PTHR31610:SF0">
    <property type="entry name" value="SLC26A_SULP TRANSPORTER DOMAIN-CONTAINING PROTEIN"/>
    <property type="match status" value="1"/>
</dbReference>
<protein>
    <recommendedName>
        <fullName evidence="5">SLC26A/SulP transporter domain-containing protein</fullName>
    </recommendedName>
</protein>
<keyword evidence="2" id="KW-0812">Transmembrane</keyword>
<evidence type="ECO:0000313" key="4">
    <source>
        <dbReference type="Proteomes" id="UP000013827"/>
    </source>
</evidence>
<proteinExistence type="predicted"/>
<dbReference type="RefSeq" id="XP_005786787.1">
    <property type="nucleotide sequence ID" value="XM_005786730.1"/>
</dbReference>
<keyword evidence="2" id="KW-1133">Transmembrane helix</keyword>
<dbReference type="STRING" id="2903.R1DFU4"/>
<feature type="transmembrane region" description="Helical" evidence="2">
    <location>
        <begin position="120"/>
        <end position="142"/>
    </location>
</feature>
<dbReference type="AlphaFoldDB" id="A0A0D3KF23"/>
<evidence type="ECO:0000256" key="1">
    <source>
        <dbReference type="SAM" id="MobiDB-lite"/>
    </source>
</evidence>
<reference evidence="4" key="1">
    <citation type="journal article" date="2013" name="Nature">
        <title>Pan genome of the phytoplankton Emiliania underpins its global distribution.</title>
        <authorList>
            <person name="Read B.A."/>
            <person name="Kegel J."/>
            <person name="Klute M.J."/>
            <person name="Kuo A."/>
            <person name="Lefebvre S.C."/>
            <person name="Maumus F."/>
            <person name="Mayer C."/>
            <person name="Miller J."/>
            <person name="Monier A."/>
            <person name="Salamov A."/>
            <person name="Young J."/>
            <person name="Aguilar M."/>
            <person name="Claverie J.M."/>
            <person name="Frickenhaus S."/>
            <person name="Gonzalez K."/>
            <person name="Herman E.K."/>
            <person name="Lin Y.C."/>
            <person name="Napier J."/>
            <person name="Ogata H."/>
            <person name="Sarno A.F."/>
            <person name="Shmutz J."/>
            <person name="Schroeder D."/>
            <person name="de Vargas C."/>
            <person name="Verret F."/>
            <person name="von Dassow P."/>
            <person name="Valentin K."/>
            <person name="Van de Peer Y."/>
            <person name="Wheeler G."/>
            <person name="Dacks J.B."/>
            <person name="Delwiche C.F."/>
            <person name="Dyhrman S.T."/>
            <person name="Glockner G."/>
            <person name="John U."/>
            <person name="Richards T."/>
            <person name="Worden A.Z."/>
            <person name="Zhang X."/>
            <person name="Grigoriev I.V."/>
            <person name="Allen A.E."/>
            <person name="Bidle K."/>
            <person name="Borodovsky M."/>
            <person name="Bowler C."/>
            <person name="Brownlee C."/>
            <person name="Cock J.M."/>
            <person name="Elias M."/>
            <person name="Gladyshev V.N."/>
            <person name="Groth M."/>
            <person name="Guda C."/>
            <person name="Hadaegh A."/>
            <person name="Iglesias-Rodriguez M.D."/>
            <person name="Jenkins J."/>
            <person name="Jones B.M."/>
            <person name="Lawson T."/>
            <person name="Leese F."/>
            <person name="Lindquist E."/>
            <person name="Lobanov A."/>
            <person name="Lomsadze A."/>
            <person name="Malik S.B."/>
            <person name="Marsh M.E."/>
            <person name="Mackinder L."/>
            <person name="Mock T."/>
            <person name="Mueller-Roeber B."/>
            <person name="Pagarete A."/>
            <person name="Parker M."/>
            <person name="Probert I."/>
            <person name="Quesneville H."/>
            <person name="Raines C."/>
            <person name="Rensing S.A."/>
            <person name="Riano-Pachon D.M."/>
            <person name="Richier S."/>
            <person name="Rokitta S."/>
            <person name="Shiraiwa Y."/>
            <person name="Soanes D.M."/>
            <person name="van der Giezen M."/>
            <person name="Wahlund T.M."/>
            <person name="Williams B."/>
            <person name="Wilson W."/>
            <person name="Wolfe G."/>
            <person name="Wurch L.L."/>
        </authorList>
    </citation>
    <scope>NUCLEOTIDE SEQUENCE</scope>
</reference>
<feature type="transmembrane region" description="Helical" evidence="2">
    <location>
        <begin position="92"/>
        <end position="114"/>
    </location>
</feature>
<feature type="region of interest" description="Disordered" evidence="1">
    <location>
        <begin position="254"/>
        <end position="282"/>
    </location>
</feature>
<feature type="compositionally biased region" description="Low complexity" evidence="1">
    <location>
        <begin position="18"/>
        <end position="32"/>
    </location>
</feature>
<dbReference type="OMA" id="IACCANF"/>
<accession>A0A0D3KF23</accession>
<dbReference type="GeneID" id="17279629"/>
<dbReference type="eggNOG" id="ENOG502QRYA">
    <property type="taxonomic scope" value="Eukaryota"/>
</dbReference>
<dbReference type="PANTHER" id="PTHR31610">
    <property type="entry name" value="SLR0360 PROTEIN"/>
    <property type="match status" value="1"/>
</dbReference>
<dbReference type="EnsemblProtists" id="EOD34358">
    <property type="protein sequence ID" value="EOD34358"/>
    <property type="gene ID" value="EMIHUDRAFT_202121"/>
</dbReference>
<feature type="compositionally biased region" description="Polar residues" evidence="1">
    <location>
        <begin position="269"/>
        <end position="282"/>
    </location>
</feature>
<feature type="region of interest" description="Disordered" evidence="1">
    <location>
        <begin position="1"/>
        <end position="39"/>
    </location>
</feature>
<feature type="transmembrane region" description="Helical" evidence="2">
    <location>
        <begin position="318"/>
        <end position="338"/>
    </location>
</feature>
<feature type="transmembrane region" description="Helical" evidence="2">
    <location>
        <begin position="206"/>
        <end position="232"/>
    </location>
</feature>
<dbReference type="KEGG" id="ehx:EMIHUDRAFT_202121"/>